<reference evidence="2 3" key="1">
    <citation type="journal article" date="2006" name="Nat. Biotechnol.">
        <title>The genome and transcriptomes of the anti-tumor agent Clostridium novyi-NT.</title>
        <authorList>
            <person name="Bettegowda C."/>
            <person name="Huang X."/>
            <person name="Lin J."/>
            <person name="Cheong I."/>
            <person name="Kohli M."/>
            <person name="Szabo S.A."/>
            <person name="Zhang X."/>
            <person name="Diaz L.A. Jr."/>
            <person name="Velculescu V.E."/>
            <person name="Parmigiani G."/>
            <person name="Kinzler K.W."/>
            <person name="Vogelstein B."/>
            <person name="Zhou S."/>
        </authorList>
    </citation>
    <scope>NUCLEOTIDE SEQUENCE [LARGE SCALE GENOMIC DNA]</scope>
    <source>
        <strain evidence="2 3">NT</strain>
    </source>
</reference>
<dbReference type="HOGENOM" id="CLU_013985_29_0_9"/>
<dbReference type="Pfam" id="PF13302">
    <property type="entry name" value="Acetyltransf_3"/>
    <property type="match status" value="1"/>
</dbReference>
<dbReference type="PROSITE" id="PS51186">
    <property type="entry name" value="GNAT"/>
    <property type="match status" value="1"/>
</dbReference>
<sequence length="154" mass="18390">MIQLRKVTEKDCELLFRWANDVDVRKNSFNPEYISYEEHVDWFFKMLQERDVLFFIMEVDNKSIGQARINIDKNIGVISYSICKQFRGKGFGKKIIQLVEENISCLKTINKIVAYVKKDNKSSNKIFTKLNYLKEEYEDKNVYCKFIKNKFKEG</sequence>
<gene>
    <name evidence="2" type="ordered locus">NT01CX_1889</name>
</gene>
<dbReference type="STRING" id="386415.NT01CX_1889"/>
<keyword evidence="3" id="KW-1185">Reference proteome</keyword>
<evidence type="ECO:0000313" key="2">
    <source>
        <dbReference type="EMBL" id="ABK61928.1"/>
    </source>
</evidence>
<dbReference type="SUPFAM" id="SSF55729">
    <property type="entry name" value="Acyl-CoA N-acyltransferases (Nat)"/>
    <property type="match status" value="1"/>
</dbReference>
<organism evidence="2 3">
    <name type="scientific">Clostridium novyi (strain NT)</name>
    <dbReference type="NCBI Taxonomy" id="386415"/>
    <lineage>
        <taxon>Bacteria</taxon>
        <taxon>Bacillati</taxon>
        <taxon>Bacillota</taxon>
        <taxon>Clostridia</taxon>
        <taxon>Eubacteriales</taxon>
        <taxon>Clostridiaceae</taxon>
        <taxon>Clostridium</taxon>
    </lineage>
</organism>
<dbReference type="PANTHER" id="PTHR43415:SF3">
    <property type="entry name" value="GNAT-FAMILY ACETYLTRANSFERASE"/>
    <property type="match status" value="1"/>
</dbReference>
<dbReference type="PANTHER" id="PTHR43415">
    <property type="entry name" value="SPERMIDINE N(1)-ACETYLTRANSFERASE"/>
    <property type="match status" value="1"/>
</dbReference>
<evidence type="ECO:0000313" key="3">
    <source>
        <dbReference type="Proteomes" id="UP000008220"/>
    </source>
</evidence>
<dbReference type="PATRIC" id="fig|386415.7.peg.991"/>
<dbReference type="GO" id="GO:0016747">
    <property type="term" value="F:acyltransferase activity, transferring groups other than amino-acyl groups"/>
    <property type="evidence" value="ECO:0007669"/>
    <property type="project" value="InterPro"/>
</dbReference>
<dbReference type="InterPro" id="IPR016181">
    <property type="entry name" value="Acyl_CoA_acyltransferase"/>
</dbReference>
<dbReference type="eggNOG" id="COG1670">
    <property type="taxonomic scope" value="Bacteria"/>
</dbReference>
<dbReference type="InterPro" id="IPR000182">
    <property type="entry name" value="GNAT_dom"/>
</dbReference>
<dbReference type="Proteomes" id="UP000008220">
    <property type="component" value="Chromosome"/>
</dbReference>
<dbReference type="CDD" id="cd04301">
    <property type="entry name" value="NAT_SF"/>
    <property type="match status" value="1"/>
</dbReference>
<dbReference type="AlphaFoldDB" id="A0Q010"/>
<dbReference type="KEGG" id="cno:NT01CX_1889"/>
<dbReference type="RefSeq" id="WP_011721966.1">
    <property type="nucleotide sequence ID" value="NC_008593.1"/>
</dbReference>
<dbReference type="EMBL" id="CP000382">
    <property type="protein sequence ID" value="ABK61928.1"/>
    <property type="molecule type" value="Genomic_DNA"/>
</dbReference>
<name>A0Q010_CLONN</name>
<protein>
    <recommendedName>
        <fullName evidence="1">N-acetyltransferase domain-containing protein</fullName>
    </recommendedName>
</protein>
<dbReference type="Gene3D" id="3.40.630.30">
    <property type="match status" value="1"/>
</dbReference>
<accession>A0Q010</accession>
<feature type="domain" description="N-acetyltransferase" evidence="1">
    <location>
        <begin position="2"/>
        <end position="153"/>
    </location>
</feature>
<evidence type="ECO:0000259" key="1">
    <source>
        <dbReference type="PROSITE" id="PS51186"/>
    </source>
</evidence>
<proteinExistence type="predicted"/>